<dbReference type="InterPro" id="IPR050514">
    <property type="entry name" value="WAP_four-disulfide_core"/>
</dbReference>
<feature type="chain" id="PRO_5045670009" evidence="4">
    <location>
        <begin position="20"/>
        <end position="1854"/>
    </location>
</feature>
<feature type="domain" description="Thyroglobulin type-1" evidence="7">
    <location>
        <begin position="1791"/>
        <end position="1853"/>
    </location>
</feature>
<feature type="disulfide bond" evidence="3">
    <location>
        <begin position="717"/>
        <end position="724"/>
    </location>
</feature>
<feature type="domain" description="WAP" evidence="8">
    <location>
        <begin position="860"/>
        <end position="907"/>
    </location>
</feature>
<feature type="disulfide bond" evidence="3">
    <location>
        <begin position="1664"/>
        <end position="1671"/>
    </location>
</feature>
<dbReference type="Pfam" id="PF00086">
    <property type="entry name" value="Thyroglobulin_1"/>
    <property type="match status" value="7"/>
</dbReference>
<feature type="signal peptide" evidence="4">
    <location>
        <begin position="1"/>
        <end position="19"/>
    </location>
</feature>
<dbReference type="SMART" id="SM00179">
    <property type="entry name" value="EGF_CA"/>
    <property type="match status" value="1"/>
</dbReference>
<keyword evidence="1 3" id="KW-1015">Disulfide bond</keyword>
<feature type="disulfide bond" evidence="3">
    <location>
        <begin position="1119"/>
        <end position="1126"/>
    </location>
</feature>
<evidence type="ECO:0000259" key="6">
    <source>
        <dbReference type="PROSITE" id="PS50853"/>
    </source>
</evidence>
<feature type="disulfide bond" evidence="3">
    <location>
        <begin position="948"/>
        <end position="955"/>
    </location>
</feature>
<feature type="domain" description="WAP" evidence="8">
    <location>
        <begin position="1022"/>
        <end position="1069"/>
    </location>
</feature>
<feature type="domain" description="WAP" evidence="8">
    <location>
        <begin position="481"/>
        <end position="530"/>
    </location>
</feature>
<feature type="domain" description="EGF-like" evidence="5">
    <location>
        <begin position="640"/>
        <end position="675"/>
    </location>
</feature>
<reference evidence="10" key="1">
    <citation type="submission" date="2025-08" db="UniProtKB">
        <authorList>
            <consortium name="RefSeq"/>
        </authorList>
    </citation>
    <scope>IDENTIFICATION</scope>
    <source>
        <tissue evidence="10">Testes</tissue>
    </source>
</reference>
<feature type="domain" description="WAP" evidence="8">
    <location>
        <begin position="1265"/>
        <end position="1312"/>
    </location>
</feature>
<feature type="domain" description="WAP" evidence="8">
    <location>
        <begin position="531"/>
        <end position="580"/>
    </location>
</feature>
<sequence>MEVFYIVCAVLFLSTYTLAQVPAPRDVVARAHTLNKVSLTWRDPDLPEGAMTPPSGRIYRISYRATHPWQTSFQEVEADEAWASVNNLSPFTRYEFLVTIEQDGRRGSQSEATAVTTVVIGARGAPTSTASINKVEEYGGVTGVNVLVRWTTKDDPDNEYTGHIIFYTHSEAPEFKESYMSWAIKRMDGKDNRAVIEELNPESMYGFLVQPFNANGGGPVSMIYWYTTPKRDAGGIVRPGGLGIGEKATNRKCPPGVRQVKCAVDPCENTQCSHYRCEPNYCGRCSAVYFDVFGNEAQCESQATLHGCAPNVQLSQCEVDPCEESTCPKYPNALCRANYCGGCFADFYDIYGSKIEDCRLGGDTELDEYYGCPPDVPVVACKLDPCLVSTCPRYPRARCKFTFCGECKAEFYNNDGAIVDCGNTDTGAECPPGVPVVSCIINPCQDARCPADRTAVCKENYCGGCIAEFFDTSGNKVNCEVEEKPGTCPVVQDSSEAVGLCVELCISDSDCAGSDKCCSNGCGHVCRPPKKVEKEGSCPATDVAYGFIGYCAEYCSLDDDCPGEQKCCSNGCGHVCIPPAEEPNVKEKPGNCPASTSVLGGICAEMCNIDQDCPDDQKCCSNGCGHDCMSPVTTGLCESVRDLCLGGRCINTASGGYTCICPAGTQLSRERTSCEEIRQPESEPPCHTELRAVPYPYPLGIFLPSCRDDGYYEKHQCHTSTGYCWCSSKEGVEVDGTRVRGEAKCDKDGECPARKPGEFGACVEACTYDHDCPGTSKCCSNGCGLSCVEIETETEELDQPPCHAELRAIQQPYPPGTFLPSCREDGYYEKHQCYTSTGYCWCASKDGTEVDGTRVRGSANCDKPGTCPAVQSGLVGTCVEECSYDYDCADSKKCCYNGCGHTCVAIESEPQRDETPCYSEVRSIPYPYAPGVLVPRCRGDGYYEKEQCHASTGQCWCVNVNGEEADGTRVSGRATCDKAGTCPAPQPGTVATCDEACSYDYDCAHNEKCCSNGCGNTCIVVQTEKLGTCPSVAPGSVGTCVDYCQSDFDCADNDKCCSNGCGHSCVAMQDNTNPGGRGGYQLSDEPPCMVELRDTEINSTPGMFKPRCNEAGFYTNEQCWESNNICWCVTKMGNEVDGTRVRGSADCDKPGSCPAVTDDTVGTCVEECSYDHDCFDDQKCCSNGCGHTCVTIPEPKSEEDNRESSNEPCNDDLREAYNVPGSFLPRCTADGFYEKEQCWHETRECWCVNRFGTEVSGTRKEGRANCDKSGECPAVEDNGLVCDDECSYDYDCSEDSKCCSNGCGRACMVMPQVEARPVEKPGECPVVADGVVGTCAEYCSNDGDCGGDHKCCSNGCGHTCVAPAKPRPVEKPGECPVVADGVVGTCAEYCSNDGDCGGDHKCCSNGCGHTCVAPAKPRPVEKPGECPVVADGVVGTCAEYCSNDGDCGGDHKCCSNGCGRTCVAPARVRPVEKKGECPVVEEGTFGICSDYCSNDGDCGGDHKCCSNGCGHTCVAPERDEPEQKPGICPAAPEAIAGFCADFCDSDMACFGDEKCCSTGCGHVCLAPVKEKEGTCPAVRPGVAGVCTEFCSTDNDCNGKFKCCSNGCGHVCVPPFSLGGGIGGGVDKSEPPCHKELRVVESRGKLLGAFKPRCTDEGYYEKKQCWGSTGHCWCTNKHGEEVDGTRTRGSLDCDKLGTCPAVSNDAVGICVESCSYDHDCPGNDKCCSNGCGHVCRPADLEKEGTCPVIQSGSGGICVQECAHDYECEGDNKCCSNGCGNVCSQIQDDTPLEPPCRADVLKAYADYTEETFIPYCDDDGYYLSEQCWHTSGECWCTDRYGNELTGSRTNGRANCT</sequence>
<dbReference type="Proteomes" id="UP000694865">
    <property type="component" value="Unplaced"/>
</dbReference>
<dbReference type="InterPro" id="IPR006150">
    <property type="entry name" value="Cys_repeat_1"/>
</dbReference>
<dbReference type="SMART" id="SM00181">
    <property type="entry name" value="EGF"/>
    <property type="match status" value="1"/>
</dbReference>
<feature type="domain" description="Thyroglobulin type-1" evidence="7">
    <location>
        <begin position="683"/>
        <end position="751"/>
    </location>
</feature>
<dbReference type="InterPro" id="IPR036857">
    <property type="entry name" value="Thyroglobulin_1_sf"/>
</dbReference>
<feature type="domain" description="WAP" evidence="8">
    <location>
        <begin position="1368"/>
        <end position="1415"/>
    </location>
</feature>
<dbReference type="PROSITE" id="PS50026">
    <property type="entry name" value="EGF_3"/>
    <property type="match status" value="1"/>
</dbReference>
<dbReference type="InterPro" id="IPR000716">
    <property type="entry name" value="Thyroglobulin_1"/>
</dbReference>
<dbReference type="Gene3D" id="2.60.40.10">
    <property type="entry name" value="Immunoglobulins"/>
    <property type="match status" value="2"/>
</dbReference>
<feature type="disulfide bond" evidence="3">
    <location>
        <begin position="1238"/>
        <end position="1245"/>
    </location>
</feature>
<keyword evidence="2" id="KW-0245">EGF-like domain</keyword>
<keyword evidence="4" id="KW-0732">Signal</keyword>
<dbReference type="SUPFAM" id="SSF49265">
    <property type="entry name" value="Fibronectin type III"/>
    <property type="match status" value="1"/>
</dbReference>
<dbReference type="CDD" id="cd00063">
    <property type="entry name" value="FN3"/>
    <property type="match status" value="2"/>
</dbReference>
<dbReference type="Gene3D" id="4.10.75.10">
    <property type="entry name" value="Elafin-like"/>
    <property type="match status" value="17"/>
</dbReference>
<dbReference type="PANTHER" id="PTHR19441">
    <property type="entry name" value="WHEY ACDIC PROTEIN WAP"/>
    <property type="match status" value="1"/>
</dbReference>
<name>A0ABM0MR20_SACKO</name>
<dbReference type="SMART" id="SM00217">
    <property type="entry name" value="WAP"/>
    <property type="match status" value="17"/>
</dbReference>
<keyword evidence="9" id="KW-1185">Reference proteome</keyword>
<feature type="disulfide bond" evidence="3">
    <location>
        <begin position="833"/>
        <end position="840"/>
    </location>
</feature>
<feature type="domain" description="WAP" evidence="8">
    <location>
        <begin position="1568"/>
        <end position="1615"/>
    </location>
</feature>
<dbReference type="PROSITE" id="PS51390">
    <property type="entry name" value="WAP"/>
    <property type="match status" value="17"/>
</dbReference>
<feature type="domain" description="Thyroglobulin type-1" evidence="7">
    <location>
        <begin position="1085"/>
        <end position="1153"/>
    </location>
</feature>
<dbReference type="Pfam" id="PF00095">
    <property type="entry name" value="WAP"/>
    <property type="match status" value="17"/>
</dbReference>
<dbReference type="Gene3D" id="4.10.800.10">
    <property type="entry name" value="Thyroglobulin type-1"/>
    <property type="match status" value="7"/>
</dbReference>
<feature type="domain" description="WAP" evidence="8">
    <location>
        <begin position="1691"/>
        <end position="1738"/>
    </location>
</feature>
<feature type="domain" description="WAP" evidence="8">
    <location>
        <begin position="1419"/>
        <end position="1466"/>
    </location>
</feature>
<proteinExistence type="predicted"/>
<protein>
    <submittedName>
        <fullName evidence="10">Neurogenic locus notch homolog protein 1-like</fullName>
    </submittedName>
</protein>
<feature type="domain" description="WAP" evidence="8">
    <location>
        <begin position="1146"/>
        <end position="1193"/>
    </location>
</feature>
<dbReference type="PROSITE" id="PS00484">
    <property type="entry name" value="THYROGLOBULIN_1_1"/>
    <property type="match status" value="3"/>
</dbReference>
<feature type="domain" description="WAP" evidence="8">
    <location>
        <begin position="1470"/>
        <end position="1517"/>
    </location>
</feature>
<feature type="domain" description="WAP" evidence="8">
    <location>
        <begin position="1521"/>
        <end position="1567"/>
    </location>
</feature>
<dbReference type="RefSeq" id="XP_006822461.1">
    <property type="nucleotide sequence ID" value="XM_006822398.1"/>
</dbReference>
<organism evidence="9 10">
    <name type="scientific">Saccoglossus kowalevskii</name>
    <name type="common">Acorn worm</name>
    <dbReference type="NCBI Taxonomy" id="10224"/>
    <lineage>
        <taxon>Eukaryota</taxon>
        <taxon>Metazoa</taxon>
        <taxon>Hemichordata</taxon>
        <taxon>Enteropneusta</taxon>
        <taxon>Harrimaniidae</taxon>
        <taxon>Saccoglossus</taxon>
    </lineage>
</organism>
<evidence type="ECO:0000256" key="4">
    <source>
        <dbReference type="SAM" id="SignalP"/>
    </source>
</evidence>
<evidence type="ECO:0000259" key="8">
    <source>
        <dbReference type="PROSITE" id="PS51390"/>
    </source>
</evidence>
<dbReference type="InterPro" id="IPR036645">
    <property type="entry name" value="Elafin-like_sf"/>
</dbReference>
<feature type="domain" description="WAP" evidence="8">
    <location>
        <begin position="975"/>
        <end position="1021"/>
    </location>
</feature>
<feature type="domain" description="Fibronectin type-III" evidence="6">
    <location>
        <begin position="23"/>
        <end position="120"/>
    </location>
</feature>
<dbReference type="GeneID" id="100371332"/>
<comment type="caution">
    <text evidence="2">Lacks conserved residue(s) required for the propagation of feature annotation.</text>
</comment>
<evidence type="ECO:0000259" key="5">
    <source>
        <dbReference type="PROSITE" id="PS50026"/>
    </source>
</evidence>
<feature type="domain" description="Thyroglobulin type-1" evidence="7">
    <location>
        <begin position="914"/>
        <end position="982"/>
    </location>
</feature>
<dbReference type="InterPro" id="IPR013783">
    <property type="entry name" value="Ig-like_fold"/>
</dbReference>
<evidence type="ECO:0000256" key="2">
    <source>
        <dbReference type="PROSITE-ProRule" id="PRU00076"/>
    </source>
</evidence>
<feature type="domain" description="WAP" evidence="8">
    <location>
        <begin position="744"/>
        <end position="791"/>
    </location>
</feature>
<gene>
    <name evidence="10" type="primary">LOC100371332</name>
</gene>
<dbReference type="PROSITE" id="PS50853">
    <property type="entry name" value="FN3"/>
    <property type="match status" value="2"/>
</dbReference>
<feature type="domain" description="WAP" evidence="8">
    <location>
        <begin position="1740"/>
        <end position="1785"/>
    </location>
</feature>
<dbReference type="SMART" id="SM00211">
    <property type="entry name" value="TY"/>
    <property type="match status" value="7"/>
</dbReference>
<feature type="domain" description="WAP" evidence="8">
    <location>
        <begin position="585"/>
        <end position="632"/>
    </location>
</feature>
<dbReference type="SMART" id="SM00060">
    <property type="entry name" value="FN3"/>
    <property type="match status" value="2"/>
</dbReference>
<evidence type="ECO:0000313" key="10">
    <source>
        <dbReference type="RefSeq" id="XP_006822461.1"/>
    </source>
</evidence>
<evidence type="ECO:0000259" key="7">
    <source>
        <dbReference type="PROSITE" id="PS51162"/>
    </source>
</evidence>
<dbReference type="InterPro" id="IPR036116">
    <property type="entry name" value="FN3_sf"/>
</dbReference>
<dbReference type="InterPro" id="IPR000742">
    <property type="entry name" value="EGF"/>
</dbReference>
<dbReference type="CDD" id="cd00191">
    <property type="entry name" value="TY"/>
    <property type="match status" value="7"/>
</dbReference>
<dbReference type="SMART" id="SM00289">
    <property type="entry name" value="WR1"/>
    <property type="match status" value="13"/>
</dbReference>
<dbReference type="SUPFAM" id="SSF57256">
    <property type="entry name" value="Elafin-like"/>
    <property type="match status" value="14"/>
</dbReference>
<dbReference type="PRINTS" id="PR00003">
    <property type="entry name" value="4DISULPHCORE"/>
</dbReference>
<evidence type="ECO:0000256" key="1">
    <source>
        <dbReference type="ARBA" id="ARBA00023157"/>
    </source>
</evidence>
<feature type="domain" description="Thyroglobulin type-1" evidence="7">
    <location>
        <begin position="1206"/>
        <end position="1272"/>
    </location>
</feature>
<dbReference type="InterPro" id="IPR001881">
    <property type="entry name" value="EGF-like_Ca-bd_dom"/>
</dbReference>
<feature type="domain" description="WAP" evidence="8">
    <location>
        <begin position="1317"/>
        <end position="1364"/>
    </location>
</feature>
<dbReference type="SUPFAM" id="SSF57196">
    <property type="entry name" value="EGF/Laminin"/>
    <property type="match status" value="1"/>
</dbReference>
<dbReference type="InterPro" id="IPR003961">
    <property type="entry name" value="FN3_dom"/>
</dbReference>
<dbReference type="PROSITE" id="PS51162">
    <property type="entry name" value="THYROGLOBULIN_1_2"/>
    <property type="match status" value="7"/>
</dbReference>
<dbReference type="InterPro" id="IPR008197">
    <property type="entry name" value="WAP_dom"/>
</dbReference>
<evidence type="ECO:0000313" key="9">
    <source>
        <dbReference type="Proteomes" id="UP000694865"/>
    </source>
</evidence>
<dbReference type="PANTHER" id="PTHR19441:SF95">
    <property type="entry name" value="PERLWAPIN ISOFORM X1"/>
    <property type="match status" value="1"/>
</dbReference>
<dbReference type="CDD" id="cd00199">
    <property type="entry name" value="WAP"/>
    <property type="match status" value="16"/>
</dbReference>
<feature type="domain" description="Thyroglobulin type-1" evidence="7">
    <location>
        <begin position="1629"/>
        <end position="1692"/>
    </location>
</feature>
<evidence type="ECO:0000256" key="3">
    <source>
        <dbReference type="PROSITE-ProRule" id="PRU00500"/>
    </source>
</evidence>
<feature type="disulfide bond" evidence="3">
    <location>
        <begin position="1825"/>
        <end position="1832"/>
    </location>
</feature>
<dbReference type="SUPFAM" id="SSF57610">
    <property type="entry name" value="Thyroglobulin type-1 domain"/>
    <property type="match status" value="7"/>
</dbReference>
<feature type="domain" description="Thyroglobulin type-1" evidence="7">
    <location>
        <begin position="799"/>
        <end position="867"/>
    </location>
</feature>
<feature type="domain" description="Fibronectin type-III" evidence="6">
    <location>
        <begin position="131"/>
        <end position="231"/>
    </location>
</feature>
<accession>A0ABM0MR20</accession>